<organism evidence="2 3">
    <name type="scientific">Novosphingobium resinovorum</name>
    <dbReference type="NCBI Taxonomy" id="158500"/>
    <lineage>
        <taxon>Bacteria</taxon>
        <taxon>Pseudomonadati</taxon>
        <taxon>Pseudomonadota</taxon>
        <taxon>Alphaproteobacteria</taxon>
        <taxon>Sphingomonadales</taxon>
        <taxon>Sphingomonadaceae</taxon>
        <taxon>Novosphingobium</taxon>
    </lineage>
</organism>
<dbReference type="Proteomes" id="UP000024329">
    <property type="component" value="Unassembled WGS sequence"/>
</dbReference>
<accession>A0A031JT77</accession>
<dbReference type="eggNOG" id="ENOG5030HWJ">
    <property type="taxonomic scope" value="Bacteria"/>
</dbReference>
<gene>
    <name evidence="2" type="ORF">BV97_04015</name>
</gene>
<dbReference type="EMBL" id="JFYZ01000024">
    <property type="protein sequence ID" value="EZP79577.1"/>
    <property type="molecule type" value="Genomic_DNA"/>
</dbReference>
<sequence length="779" mass="88061">MVKAVAAAKKTRSTRTQKSDHDRIIGALPKPSWMVNDSPLDNEWIVRTHGGNVRKGDVTVKFDVVIAPGVRSIDLEIDLITAKLLAFRGLTGNDARYDSGATIPINNRNYFAFVRWRHARGIERNAELTKDDIDDLVKDLEVGGIVGLPPYRQRLAELIQKIETGEFEIPFYCKGNKKYARKEPLANALGAPHTRSLPASVSHDLDDFIRGQGLSIQPRKGAGQDDEEDDLVNEIDEGALSENRIISFLTAPQLLFYYRKYLTHDPIKFEPFEGEDGISKIGKSICRVAAERSFTTPAYQACFLVNQAITWITTYFDEIRDFTNDLDDTIKKYEALNHWRPTEAAFNERLREDRDKYTTAPGSWWPIHPSYFAAPGWTTNISEYRPALRPVLFELLATAALVVIAAFAARRKEEMGSLKADCISTVDGEFWLETWISKNLHGMDKIPVPTTVKKAVDVLLWLSEEGRLSSESAWILDFAEFVVVGEGSQASNPAYRFYDGLDRFAEFVGVPLIDGKRWIPKPIEYRRFFGMTYFHRFHYPSLVALSDFYRHFNPTRTRGYITEIAYGTVVTRQGESAERRKRAERRVDNFAQDRLKDFEECGLQFRLAIVRDAITGEGYLTGFGGTTIVNDAKKQVDDYKAQINLGPGEDLDRPTLNNVLGVMVKPMSFEPHPAGHGLCKCTGKTQDLATANCVRSWKEAYPNAPAPSGPVIEFATESACGLCVHNMQLQCNRRWWADALEHEKHEREHALLPFLREIAAQRAAMIDGVLKRCHPDPKS</sequence>
<name>A0A031JT77_9SPHN</name>
<dbReference type="PATRIC" id="fig|158500.4.peg.4086"/>
<feature type="region of interest" description="Disordered" evidence="1">
    <location>
        <begin position="1"/>
        <end position="21"/>
    </location>
</feature>
<evidence type="ECO:0000313" key="3">
    <source>
        <dbReference type="Proteomes" id="UP000024329"/>
    </source>
</evidence>
<reference evidence="2 3" key="1">
    <citation type="submission" date="2014-03" db="EMBL/GenBank/DDBJ databases">
        <title>Whole genome sequence of Novosphingobium resinovorum KF1.</title>
        <authorList>
            <person name="Gan H.M."/>
            <person name="Gan H.Y."/>
            <person name="Chew T.H."/>
            <person name="Savka M.A."/>
        </authorList>
    </citation>
    <scope>NUCLEOTIDE SEQUENCE [LARGE SCALE GENOMIC DNA]</scope>
    <source>
        <strain evidence="2 3">KF1</strain>
    </source>
</reference>
<evidence type="ECO:0000313" key="2">
    <source>
        <dbReference type="EMBL" id="EZP79577.1"/>
    </source>
</evidence>
<comment type="caution">
    <text evidence="2">The sequence shown here is derived from an EMBL/GenBank/DDBJ whole genome shotgun (WGS) entry which is preliminary data.</text>
</comment>
<dbReference type="AlphaFoldDB" id="A0A031JT77"/>
<proteinExistence type="predicted"/>
<evidence type="ECO:0000256" key="1">
    <source>
        <dbReference type="SAM" id="MobiDB-lite"/>
    </source>
</evidence>
<protein>
    <submittedName>
        <fullName evidence="2">Uncharacterized protein</fullName>
    </submittedName>
</protein>
<dbReference type="RefSeq" id="WP_037518364.1">
    <property type="nucleotide sequence ID" value="NZ_JFYZ01000024.1"/>
</dbReference>